<sequence length="508" mass="57733">MRKSGILMHITSLPGPYGLGTMGKAAYDFVDFLAAAGQSLWQILPLNPTGYGDSPYQSCSAFAGNEYLIDLPTLQAEGLLEPGEPEGFSWGQNPGRADFGLLYQSRRKVLALACARFQPTEDYLAFCRENAHWLGDYALYRTLKDKSGGLPWYEWEEPLKRREPEALWQVRQSLREEMDFYKFIQYQFYRQWNALRQYAKEKGIEILGDVPIYVPLDSCEVWCNPELFQLDESLTPTAVAGCPPDAFSDDGQLWGNPLYRWERHKEDGYSWWIRRLSAAGRLYDGVRLDHFRGFESYWAVPYGDETAQNGKWEKGPGLDFISTIQKALPEISFVAEDLGLLTPEVLQLREDSGLPGMKVLQFAFDSREPSEYLPYRHVKNAVCYTGTHDNMTTAQWLREASEETVAYARAYMCLTEEEGLAWGVIRTAMGSVCDVCVVPLQDYLNLGGEARMNFPGTMTNANWTWRMAPGSCTPALAEKIYNLTALYGRLHETKEKISEAEGVENHEL</sequence>
<evidence type="ECO:0000256" key="4">
    <source>
        <dbReference type="ARBA" id="ARBA00020295"/>
    </source>
</evidence>
<keyword evidence="7 10" id="KW-0119">Carbohydrate metabolism</keyword>
<evidence type="ECO:0000256" key="5">
    <source>
        <dbReference type="ARBA" id="ARBA00022676"/>
    </source>
</evidence>
<evidence type="ECO:0000256" key="6">
    <source>
        <dbReference type="ARBA" id="ARBA00022679"/>
    </source>
</evidence>
<proteinExistence type="inferred from homology"/>
<protein>
    <recommendedName>
        <fullName evidence="4 10">4-alpha-glucanotransferase</fullName>
        <ecNumber evidence="3 10">2.4.1.25</ecNumber>
    </recommendedName>
    <alternativeName>
        <fullName evidence="8 10">Amylomaltase</fullName>
    </alternativeName>
    <alternativeName>
        <fullName evidence="9 10">Disproportionating enzyme</fullName>
    </alternativeName>
</protein>
<reference evidence="11" key="2">
    <citation type="journal article" date="2021" name="PeerJ">
        <title>Extensive microbial diversity within the chicken gut microbiome revealed by metagenomics and culture.</title>
        <authorList>
            <person name="Gilroy R."/>
            <person name="Ravi A."/>
            <person name="Getino M."/>
            <person name="Pursley I."/>
            <person name="Horton D.L."/>
            <person name="Alikhan N.F."/>
            <person name="Baker D."/>
            <person name="Gharbi K."/>
            <person name="Hall N."/>
            <person name="Watson M."/>
            <person name="Adriaenssens E.M."/>
            <person name="Foster-Nyarko E."/>
            <person name="Jarju S."/>
            <person name="Secka A."/>
            <person name="Antonio M."/>
            <person name="Oren A."/>
            <person name="Chaudhuri R.R."/>
            <person name="La Ragione R."/>
            <person name="Hildebrand F."/>
            <person name="Pallen M.J."/>
        </authorList>
    </citation>
    <scope>NUCLEOTIDE SEQUENCE</scope>
    <source>
        <strain evidence="11">13361</strain>
    </source>
</reference>
<organism evidence="11 12">
    <name type="scientific">Candidatus Faecousia excrementigallinarum</name>
    <dbReference type="NCBI Taxonomy" id="2840806"/>
    <lineage>
        <taxon>Bacteria</taxon>
        <taxon>Bacillati</taxon>
        <taxon>Bacillota</taxon>
        <taxon>Clostridia</taxon>
        <taxon>Eubacteriales</taxon>
        <taxon>Oscillospiraceae</taxon>
        <taxon>Faecousia</taxon>
    </lineage>
</organism>
<reference evidence="11" key="1">
    <citation type="submission" date="2020-10" db="EMBL/GenBank/DDBJ databases">
        <authorList>
            <person name="Gilroy R."/>
        </authorList>
    </citation>
    <scope>NUCLEOTIDE SEQUENCE</scope>
    <source>
        <strain evidence="11">13361</strain>
    </source>
</reference>
<comment type="caution">
    <text evidence="11">The sequence shown here is derived from an EMBL/GenBank/DDBJ whole genome shotgun (WGS) entry which is preliminary data.</text>
</comment>
<dbReference type="Gene3D" id="3.20.20.80">
    <property type="entry name" value="Glycosidases"/>
    <property type="match status" value="1"/>
</dbReference>
<evidence type="ECO:0000256" key="2">
    <source>
        <dbReference type="ARBA" id="ARBA00005684"/>
    </source>
</evidence>
<gene>
    <name evidence="11" type="primary">malQ</name>
    <name evidence="11" type="ORF">IAB74_05445</name>
</gene>
<dbReference type="GO" id="GO:0004134">
    <property type="term" value="F:4-alpha-glucanotransferase activity"/>
    <property type="evidence" value="ECO:0007669"/>
    <property type="project" value="UniProtKB-EC"/>
</dbReference>
<name>A0A9D0Z2P5_9FIRM</name>
<dbReference type="PANTHER" id="PTHR32438:SF5">
    <property type="entry name" value="4-ALPHA-GLUCANOTRANSFERASE DPE1, CHLOROPLASTIC_AMYLOPLASTIC"/>
    <property type="match status" value="1"/>
</dbReference>
<dbReference type="EMBL" id="DVFK01000076">
    <property type="protein sequence ID" value="HIQ67932.1"/>
    <property type="molecule type" value="Genomic_DNA"/>
</dbReference>
<evidence type="ECO:0000256" key="10">
    <source>
        <dbReference type="RuleBase" id="RU361207"/>
    </source>
</evidence>
<dbReference type="Pfam" id="PF02446">
    <property type="entry name" value="Glyco_hydro_77"/>
    <property type="match status" value="1"/>
</dbReference>
<dbReference type="EC" id="2.4.1.25" evidence="3 10"/>
<comment type="similarity">
    <text evidence="2 10">Belongs to the disproportionating enzyme family.</text>
</comment>
<evidence type="ECO:0000313" key="11">
    <source>
        <dbReference type="EMBL" id="HIQ67932.1"/>
    </source>
</evidence>
<keyword evidence="6 10" id="KW-0808">Transferase</keyword>
<comment type="catalytic activity">
    <reaction evidence="1 10">
        <text>Transfers a segment of a (1-&gt;4)-alpha-D-glucan to a new position in an acceptor, which may be glucose or a (1-&gt;4)-alpha-D-glucan.</text>
        <dbReference type="EC" id="2.4.1.25"/>
    </reaction>
</comment>
<evidence type="ECO:0000256" key="8">
    <source>
        <dbReference type="ARBA" id="ARBA00031423"/>
    </source>
</evidence>
<evidence type="ECO:0000256" key="3">
    <source>
        <dbReference type="ARBA" id="ARBA00012560"/>
    </source>
</evidence>
<dbReference type="PANTHER" id="PTHR32438">
    <property type="entry name" value="4-ALPHA-GLUCANOTRANSFERASE DPE1, CHLOROPLASTIC/AMYLOPLASTIC"/>
    <property type="match status" value="1"/>
</dbReference>
<dbReference type="GO" id="GO:0005975">
    <property type="term" value="P:carbohydrate metabolic process"/>
    <property type="evidence" value="ECO:0007669"/>
    <property type="project" value="InterPro"/>
</dbReference>
<accession>A0A9D0Z2P5</accession>
<evidence type="ECO:0000256" key="1">
    <source>
        <dbReference type="ARBA" id="ARBA00000439"/>
    </source>
</evidence>
<keyword evidence="5 10" id="KW-0328">Glycosyltransferase</keyword>
<dbReference type="NCBIfam" id="TIGR00217">
    <property type="entry name" value="malQ"/>
    <property type="match status" value="1"/>
</dbReference>
<evidence type="ECO:0000313" key="12">
    <source>
        <dbReference type="Proteomes" id="UP000886796"/>
    </source>
</evidence>
<dbReference type="Proteomes" id="UP000886796">
    <property type="component" value="Unassembled WGS sequence"/>
</dbReference>
<dbReference type="NCBIfam" id="NF011080">
    <property type="entry name" value="PRK14508.1-3"/>
    <property type="match status" value="1"/>
</dbReference>
<dbReference type="InterPro" id="IPR003385">
    <property type="entry name" value="Glyco_hydro_77"/>
</dbReference>
<evidence type="ECO:0000256" key="9">
    <source>
        <dbReference type="ARBA" id="ARBA00031501"/>
    </source>
</evidence>
<dbReference type="AlphaFoldDB" id="A0A9D0Z2P5"/>
<dbReference type="InterPro" id="IPR017853">
    <property type="entry name" value="GH"/>
</dbReference>
<evidence type="ECO:0000256" key="7">
    <source>
        <dbReference type="ARBA" id="ARBA00023277"/>
    </source>
</evidence>
<dbReference type="SUPFAM" id="SSF51445">
    <property type="entry name" value="(Trans)glycosidases"/>
    <property type="match status" value="1"/>
</dbReference>